<name>A0A448XI36_9PLAT</name>
<feature type="non-terminal residue" evidence="2">
    <location>
        <position position="126"/>
    </location>
</feature>
<organism evidence="2 3">
    <name type="scientific">Protopolystoma xenopodis</name>
    <dbReference type="NCBI Taxonomy" id="117903"/>
    <lineage>
        <taxon>Eukaryota</taxon>
        <taxon>Metazoa</taxon>
        <taxon>Spiralia</taxon>
        <taxon>Lophotrochozoa</taxon>
        <taxon>Platyhelminthes</taxon>
        <taxon>Monogenea</taxon>
        <taxon>Polyopisthocotylea</taxon>
        <taxon>Polystomatidea</taxon>
        <taxon>Polystomatidae</taxon>
        <taxon>Protopolystoma</taxon>
    </lineage>
</organism>
<protein>
    <submittedName>
        <fullName evidence="2">Uncharacterized protein</fullName>
    </submittedName>
</protein>
<dbReference type="EMBL" id="CAAALY010254662">
    <property type="protein sequence ID" value="VEL37333.1"/>
    <property type="molecule type" value="Genomic_DNA"/>
</dbReference>
<feature type="compositionally biased region" description="Gly residues" evidence="1">
    <location>
        <begin position="101"/>
        <end position="110"/>
    </location>
</feature>
<gene>
    <name evidence="2" type="ORF">PXEA_LOCUS30773</name>
</gene>
<comment type="caution">
    <text evidence="2">The sequence shown here is derived from an EMBL/GenBank/DDBJ whole genome shotgun (WGS) entry which is preliminary data.</text>
</comment>
<accession>A0A448XI36</accession>
<sequence length="126" mass="12636">NGDTKPSNEGTLNLVSPIGSTGLSLVTTQSSGGGCGSISSDKRARPSSEEVCLPIASTGSTIALTDIAALDTDPLIAGVDSSKSAVSEANRDGLETNSNSGGPGTNGVGGEFEKRRSVRPEFEPLV</sequence>
<evidence type="ECO:0000313" key="2">
    <source>
        <dbReference type="EMBL" id="VEL37333.1"/>
    </source>
</evidence>
<feature type="compositionally biased region" description="Basic and acidic residues" evidence="1">
    <location>
        <begin position="111"/>
        <end position="126"/>
    </location>
</feature>
<reference evidence="2" key="1">
    <citation type="submission" date="2018-11" db="EMBL/GenBank/DDBJ databases">
        <authorList>
            <consortium name="Pathogen Informatics"/>
        </authorList>
    </citation>
    <scope>NUCLEOTIDE SEQUENCE</scope>
</reference>
<dbReference type="Proteomes" id="UP000784294">
    <property type="component" value="Unassembled WGS sequence"/>
</dbReference>
<feature type="region of interest" description="Disordered" evidence="1">
    <location>
        <begin position="82"/>
        <end position="126"/>
    </location>
</feature>
<evidence type="ECO:0000313" key="3">
    <source>
        <dbReference type="Proteomes" id="UP000784294"/>
    </source>
</evidence>
<keyword evidence="3" id="KW-1185">Reference proteome</keyword>
<evidence type="ECO:0000256" key="1">
    <source>
        <dbReference type="SAM" id="MobiDB-lite"/>
    </source>
</evidence>
<feature type="region of interest" description="Disordered" evidence="1">
    <location>
        <begin position="25"/>
        <end position="47"/>
    </location>
</feature>
<dbReference type="AlphaFoldDB" id="A0A448XI36"/>
<proteinExistence type="predicted"/>